<dbReference type="Proteomes" id="UP000289856">
    <property type="component" value="Chromosome"/>
</dbReference>
<sequence length="46" mass="5195">MARKAEIGAEIGLSFDPEAIHVMRFGETEGEFDKRLEAYEEAAYES</sequence>
<dbReference type="EMBL" id="AP019400">
    <property type="protein sequence ID" value="BBI30981.1"/>
    <property type="molecule type" value="Genomic_DNA"/>
</dbReference>
<gene>
    <name evidence="1" type="ORF">KCTCHS21_03800</name>
</gene>
<evidence type="ECO:0000313" key="1">
    <source>
        <dbReference type="EMBL" id="BBI30981.1"/>
    </source>
</evidence>
<proteinExistence type="predicted"/>
<dbReference type="OrthoDB" id="9790614at2"/>
<evidence type="ECO:0000313" key="2">
    <source>
        <dbReference type="Proteomes" id="UP000289856"/>
    </source>
</evidence>
<protein>
    <recommendedName>
        <fullName evidence="3">Transport-associated OB type 2 domain-containing protein</fullName>
    </recommendedName>
</protein>
<reference evidence="1 2" key="1">
    <citation type="submission" date="2019-01" db="EMBL/GenBank/DDBJ databases">
        <title>Complete genome sequence of Cohnella hallensis HS21 isolated from Korean fir (Abies koreana) rhizospheric soil.</title>
        <authorList>
            <person name="Jiang L."/>
            <person name="Kang S.W."/>
            <person name="Kim S."/>
            <person name="Jung J."/>
            <person name="Kim C.Y."/>
            <person name="Kim D.H."/>
            <person name="Kim S.W."/>
            <person name="Lee J."/>
        </authorList>
    </citation>
    <scope>NUCLEOTIDE SEQUENCE [LARGE SCALE GENOMIC DNA]</scope>
    <source>
        <strain evidence="1 2">HS21</strain>
    </source>
</reference>
<name>A0A3T1CYU6_9BACL</name>
<organism evidence="1 2">
    <name type="scientific">Cohnella abietis</name>
    <dbReference type="NCBI Taxonomy" id="2507935"/>
    <lineage>
        <taxon>Bacteria</taxon>
        <taxon>Bacillati</taxon>
        <taxon>Bacillota</taxon>
        <taxon>Bacilli</taxon>
        <taxon>Bacillales</taxon>
        <taxon>Paenibacillaceae</taxon>
        <taxon>Cohnella</taxon>
    </lineage>
</organism>
<accession>A0A3T1CYU6</accession>
<dbReference type="AlphaFoldDB" id="A0A3T1CYU6"/>
<keyword evidence="2" id="KW-1185">Reference proteome</keyword>
<dbReference type="KEGG" id="cohn:KCTCHS21_03800"/>
<evidence type="ECO:0008006" key="3">
    <source>
        <dbReference type="Google" id="ProtNLM"/>
    </source>
</evidence>